<dbReference type="PANTHER" id="PTHR22883:SF324">
    <property type="entry name" value="S-ACYLTRANSFERASE"/>
    <property type="match status" value="1"/>
</dbReference>
<feature type="domain" description="Palmitoyltransferase DHHC" evidence="9">
    <location>
        <begin position="234"/>
        <end position="358"/>
    </location>
</feature>
<comment type="domain">
    <text evidence="8">The DHHC domain is required for palmitoyltransferase activity.</text>
</comment>
<dbReference type="EnsemblPlants" id="EMT21298">
    <property type="protein sequence ID" value="EMT21298"/>
    <property type="gene ID" value="F775_22956"/>
</dbReference>
<feature type="transmembrane region" description="Helical" evidence="8">
    <location>
        <begin position="128"/>
        <end position="149"/>
    </location>
</feature>
<evidence type="ECO:0000259" key="9">
    <source>
        <dbReference type="Pfam" id="PF01529"/>
    </source>
</evidence>
<evidence type="ECO:0000256" key="8">
    <source>
        <dbReference type="RuleBase" id="RU079119"/>
    </source>
</evidence>
<dbReference type="InterPro" id="IPR039859">
    <property type="entry name" value="PFA4/ZDH16/20/ERF2-like"/>
</dbReference>
<comment type="subcellular location">
    <subcellularLocation>
        <location evidence="1">Membrane</location>
        <topology evidence="1">Multi-pass membrane protein</topology>
    </subcellularLocation>
</comment>
<evidence type="ECO:0000256" key="4">
    <source>
        <dbReference type="ARBA" id="ARBA00022692"/>
    </source>
</evidence>
<accession>M8BHT5</accession>
<keyword evidence="4 8" id="KW-0812">Transmembrane</keyword>
<keyword evidence="6 8" id="KW-0472">Membrane</keyword>
<sequence length="513" mass="56215">MSKSVTDRARGIFGKQGLPSSMYSTQCLKRKEEKSFVLLTFLHLSPHPNSGPLARGHAAEVTSRAEITCASEMKGRTLFKSPLPSNHVSDASSSAGAGATHRLYQVWRGRNKFLCGGRCIFGPDANSIYLSVSLIMTPLALFVAFVSFRLAELMGKPLGPFIPRTAMAVGAFDLIVLVLTSGRDPGIVPRNTKPPDPEDLQLDGMASPMAGAPSSGTLPPTRDVYVNGMVVKVKYCHTCMLYRPPRCSHCSVCNNCVERFDHHCPWVGQCIGKRNYRFFFMFISSTTFLCLYVFVFCWVNLILITRKYGCSLGGAIVESPVSGFLIFYTFITSWFVGGLTAFHTYLASTNQTTYENFRYRYEGKSNPYDRGAARNLVEIFLSPIPASKNDFRQMVVVDPDTLLYGPPSMAYSYSFGMLSSSKKSFNTQASLSFDMGKPSFDLGAGYSVKRTSIGSSNFGDIYNPTADGVDGAAHQQPRHNIFGGGRFQGSKKVAEDSESVVTDVTTARYSVAG</sequence>
<dbReference type="EC" id="2.3.1.225" evidence="8"/>
<evidence type="ECO:0000256" key="6">
    <source>
        <dbReference type="ARBA" id="ARBA00023136"/>
    </source>
</evidence>
<dbReference type="GO" id="GO:0006612">
    <property type="term" value="P:protein targeting to membrane"/>
    <property type="evidence" value="ECO:0007669"/>
    <property type="project" value="TreeGrafter"/>
</dbReference>
<keyword evidence="5 8" id="KW-1133">Transmembrane helix</keyword>
<keyword evidence="7 8" id="KW-0012">Acyltransferase</keyword>
<feature type="transmembrane region" description="Helical" evidence="8">
    <location>
        <begin position="278"/>
        <end position="304"/>
    </location>
</feature>
<dbReference type="GO" id="GO:0005794">
    <property type="term" value="C:Golgi apparatus"/>
    <property type="evidence" value="ECO:0007669"/>
    <property type="project" value="TreeGrafter"/>
</dbReference>
<dbReference type="GO" id="GO:0019706">
    <property type="term" value="F:protein-cysteine S-palmitoyltransferase activity"/>
    <property type="evidence" value="ECO:0007669"/>
    <property type="project" value="UniProtKB-EC"/>
</dbReference>
<name>M8BHT5_AEGTA</name>
<dbReference type="GO" id="GO:0005783">
    <property type="term" value="C:endoplasmic reticulum"/>
    <property type="evidence" value="ECO:0007669"/>
    <property type="project" value="TreeGrafter"/>
</dbReference>
<comment type="catalytic activity">
    <reaction evidence="8">
        <text>L-cysteinyl-[protein] + hexadecanoyl-CoA = S-hexadecanoyl-L-cysteinyl-[protein] + CoA</text>
        <dbReference type="Rhea" id="RHEA:36683"/>
        <dbReference type="Rhea" id="RHEA-COMP:10131"/>
        <dbReference type="Rhea" id="RHEA-COMP:11032"/>
        <dbReference type="ChEBI" id="CHEBI:29950"/>
        <dbReference type="ChEBI" id="CHEBI:57287"/>
        <dbReference type="ChEBI" id="CHEBI:57379"/>
        <dbReference type="ChEBI" id="CHEBI:74151"/>
        <dbReference type="EC" id="2.3.1.225"/>
    </reaction>
</comment>
<dbReference type="InterPro" id="IPR001594">
    <property type="entry name" value="Palmitoyltrfase_DHHC"/>
</dbReference>
<evidence type="ECO:0000256" key="2">
    <source>
        <dbReference type="ARBA" id="ARBA00008574"/>
    </source>
</evidence>
<proteinExistence type="inferred from homology"/>
<evidence type="ECO:0000256" key="1">
    <source>
        <dbReference type="ARBA" id="ARBA00004141"/>
    </source>
</evidence>
<evidence type="ECO:0000256" key="3">
    <source>
        <dbReference type="ARBA" id="ARBA00022679"/>
    </source>
</evidence>
<dbReference type="PROSITE" id="PS50216">
    <property type="entry name" value="DHHC"/>
    <property type="match status" value="1"/>
</dbReference>
<keyword evidence="3 8" id="KW-0808">Transferase</keyword>
<dbReference type="PANTHER" id="PTHR22883">
    <property type="entry name" value="ZINC FINGER DHHC DOMAIN CONTAINING PROTEIN"/>
    <property type="match status" value="1"/>
</dbReference>
<dbReference type="AlphaFoldDB" id="M8BHT5"/>
<organism evidence="10">
    <name type="scientific">Aegilops tauschii</name>
    <name type="common">Tausch's goatgrass</name>
    <name type="synonym">Aegilops squarrosa</name>
    <dbReference type="NCBI Taxonomy" id="37682"/>
    <lineage>
        <taxon>Eukaryota</taxon>
        <taxon>Viridiplantae</taxon>
        <taxon>Streptophyta</taxon>
        <taxon>Embryophyta</taxon>
        <taxon>Tracheophyta</taxon>
        <taxon>Spermatophyta</taxon>
        <taxon>Magnoliopsida</taxon>
        <taxon>Liliopsida</taxon>
        <taxon>Poales</taxon>
        <taxon>Poaceae</taxon>
        <taxon>BOP clade</taxon>
        <taxon>Pooideae</taxon>
        <taxon>Triticodae</taxon>
        <taxon>Triticeae</taxon>
        <taxon>Triticinae</taxon>
        <taxon>Aegilops</taxon>
    </lineage>
</organism>
<dbReference type="Pfam" id="PF01529">
    <property type="entry name" value="DHHC"/>
    <property type="match status" value="1"/>
</dbReference>
<evidence type="ECO:0000256" key="7">
    <source>
        <dbReference type="ARBA" id="ARBA00023315"/>
    </source>
</evidence>
<comment type="similarity">
    <text evidence="2 8">Belongs to the DHHC palmitoyltransferase family.</text>
</comment>
<protein>
    <recommendedName>
        <fullName evidence="8">S-acyltransferase</fullName>
        <ecNumber evidence="8">2.3.1.225</ecNumber>
    </recommendedName>
    <alternativeName>
        <fullName evidence="8">Palmitoyltransferase</fullName>
    </alternativeName>
</protein>
<dbReference type="GO" id="GO:0016020">
    <property type="term" value="C:membrane"/>
    <property type="evidence" value="ECO:0007669"/>
    <property type="project" value="UniProtKB-SubCell"/>
</dbReference>
<feature type="transmembrane region" description="Helical" evidence="8">
    <location>
        <begin position="324"/>
        <end position="346"/>
    </location>
</feature>
<reference evidence="10" key="1">
    <citation type="submission" date="2015-06" db="UniProtKB">
        <authorList>
            <consortium name="EnsemblPlants"/>
        </authorList>
    </citation>
    <scope>IDENTIFICATION</scope>
</reference>
<feature type="transmembrane region" description="Helical" evidence="8">
    <location>
        <begin position="161"/>
        <end position="180"/>
    </location>
</feature>
<evidence type="ECO:0000313" key="10">
    <source>
        <dbReference type="EnsemblPlants" id="EMT21298"/>
    </source>
</evidence>
<evidence type="ECO:0000256" key="5">
    <source>
        <dbReference type="ARBA" id="ARBA00022989"/>
    </source>
</evidence>